<dbReference type="Proteomes" id="UP001597094">
    <property type="component" value="Unassembled WGS sequence"/>
</dbReference>
<organism evidence="1 2">
    <name type="scientific">Pontibacter rugosus</name>
    <dbReference type="NCBI Taxonomy" id="1745966"/>
    <lineage>
        <taxon>Bacteria</taxon>
        <taxon>Pseudomonadati</taxon>
        <taxon>Bacteroidota</taxon>
        <taxon>Cytophagia</taxon>
        <taxon>Cytophagales</taxon>
        <taxon>Hymenobacteraceae</taxon>
        <taxon>Pontibacter</taxon>
    </lineage>
</organism>
<protein>
    <submittedName>
        <fullName evidence="1">Uncharacterized protein</fullName>
    </submittedName>
</protein>
<dbReference type="EMBL" id="JBHTLD010000095">
    <property type="protein sequence ID" value="MFD1186824.1"/>
    <property type="molecule type" value="Genomic_DNA"/>
</dbReference>
<evidence type="ECO:0000313" key="2">
    <source>
        <dbReference type="Proteomes" id="UP001597094"/>
    </source>
</evidence>
<gene>
    <name evidence="1" type="ORF">ACFQ2O_11450</name>
</gene>
<sequence length="60" mass="6784">MQKHLPFFIQEQLQAHSVMPEAIMGLFEEAESSGNGSTAEAVQVWLCEPVELEALHHNRH</sequence>
<accession>A0ABW3SPT1</accession>
<comment type="caution">
    <text evidence="1">The sequence shown here is derived from an EMBL/GenBank/DDBJ whole genome shotgun (WGS) entry which is preliminary data.</text>
</comment>
<reference evidence="2" key="1">
    <citation type="journal article" date="2019" name="Int. J. Syst. Evol. Microbiol.">
        <title>The Global Catalogue of Microorganisms (GCM) 10K type strain sequencing project: providing services to taxonomists for standard genome sequencing and annotation.</title>
        <authorList>
            <consortium name="The Broad Institute Genomics Platform"/>
            <consortium name="The Broad Institute Genome Sequencing Center for Infectious Disease"/>
            <person name="Wu L."/>
            <person name="Ma J."/>
        </authorList>
    </citation>
    <scope>NUCLEOTIDE SEQUENCE [LARGE SCALE GENOMIC DNA]</scope>
    <source>
        <strain evidence="2">JCM 31319</strain>
    </source>
</reference>
<proteinExistence type="predicted"/>
<name>A0ABW3SPT1_9BACT</name>
<evidence type="ECO:0000313" key="1">
    <source>
        <dbReference type="EMBL" id="MFD1186824.1"/>
    </source>
</evidence>
<keyword evidence="2" id="KW-1185">Reference proteome</keyword>
<dbReference type="RefSeq" id="WP_377527523.1">
    <property type="nucleotide sequence ID" value="NZ_JBHTLD010000095.1"/>
</dbReference>